<evidence type="ECO:0000256" key="4">
    <source>
        <dbReference type="ARBA" id="ARBA00009375"/>
    </source>
</evidence>
<feature type="active site" description="Nucleophile" evidence="14">
    <location>
        <position position="157"/>
    </location>
</feature>
<evidence type="ECO:0000256" key="16">
    <source>
        <dbReference type="SAM" id="MobiDB-lite"/>
    </source>
</evidence>
<evidence type="ECO:0000313" key="18">
    <source>
        <dbReference type="EMBL" id="EDR14029.1"/>
    </source>
</evidence>
<feature type="region of interest" description="Disordered" evidence="16">
    <location>
        <begin position="501"/>
        <end position="525"/>
    </location>
</feature>
<evidence type="ECO:0000256" key="12">
    <source>
        <dbReference type="ARBA" id="ARBA00079072"/>
    </source>
</evidence>
<gene>
    <name evidence="18" type="ORF">LACBIDRAFT_243960</name>
</gene>
<dbReference type="InterPro" id="IPR020095">
    <property type="entry name" value="PsdUridine_synth_TruA_C"/>
</dbReference>
<keyword evidence="19" id="KW-1185">Reference proteome</keyword>
<feature type="compositionally biased region" description="Basic and acidic residues" evidence="16">
    <location>
        <begin position="1"/>
        <end position="16"/>
    </location>
</feature>
<dbReference type="SUPFAM" id="SSF55120">
    <property type="entry name" value="Pseudouridine synthase"/>
    <property type="match status" value="1"/>
</dbReference>
<comment type="catalytic activity">
    <reaction evidence="1">
        <text>a uridine in mRNA = a pseudouridine in mRNA</text>
        <dbReference type="Rhea" id="RHEA:56644"/>
        <dbReference type="Rhea" id="RHEA-COMP:14658"/>
        <dbReference type="Rhea" id="RHEA-COMP:14659"/>
        <dbReference type="ChEBI" id="CHEBI:65314"/>
        <dbReference type="ChEBI" id="CHEBI:65315"/>
    </reaction>
</comment>
<dbReference type="Pfam" id="PF01416">
    <property type="entry name" value="PseudoU_synth_1"/>
    <property type="match status" value="1"/>
</dbReference>
<dbReference type="GeneID" id="6070361"/>
<dbReference type="OrthoDB" id="10256309at2759"/>
<dbReference type="RefSeq" id="XP_001874588.1">
    <property type="nucleotide sequence ID" value="XM_001874553.1"/>
</dbReference>
<feature type="region of interest" description="Disordered" evidence="16">
    <location>
        <begin position="1"/>
        <end position="97"/>
    </location>
</feature>
<comment type="function">
    <text evidence="10">Formation of pseudouridine at positions 27 and 28 in the anticodon stem and loop of transfer RNAs; at positions 34 and 36 of intron-containing precursor tRNA(Ile) and at position 35 in the intron-containing tRNA(Tyr). Catalyzes pseudouridylation at position 44 in U2 snRNA. Also catalyzes pseudouridylation of mRNAs.</text>
</comment>
<keyword evidence="6" id="KW-0819">tRNA processing</keyword>
<protein>
    <recommendedName>
        <fullName evidence="11">tRNA pseudouridine synthase 1</fullName>
    </recommendedName>
    <alternativeName>
        <fullName evidence="12">tRNA pseudouridylate synthase 1</fullName>
    </alternativeName>
    <alternativeName>
        <fullName evidence="13">tRNA-uridine isomerase 1</fullName>
    </alternativeName>
</protein>
<dbReference type="CDD" id="cd02568">
    <property type="entry name" value="PseudoU_synth_PUS1_PUS2"/>
    <property type="match status" value="1"/>
</dbReference>
<feature type="compositionally biased region" description="Basic and acidic residues" evidence="16">
    <location>
        <begin position="50"/>
        <end position="62"/>
    </location>
</feature>
<feature type="compositionally biased region" description="Acidic residues" evidence="16">
    <location>
        <begin position="504"/>
        <end position="513"/>
    </location>
</feature>
<name>B0CU40_LACBS</name>
<keyword evidence="5" id="KW-0507">mRNA processing</keyword>
<keyword evidence="7" id="KW-0413">Isomerase</keyword>
<dbReference type="Gene3D" id="3.30.70.580">
    <property type="entry name" value="Pseudouridine synthase I, catalytic domain, N-terminal subdomain"/>
    <property type="match status" value="1"/>
</dbReference>
<dbReference type="InParanoid" id="B0CU40"/>
<evidence type="ECO:0000256" key="14">
    <source>
        <dbReference type="PIRSR" id="PIRSR641708-1"/>
    </source>
</evidence>
<evidence type="ECO:0000259" key="17">
    <source>
        <dbReference type="Pfam" id="PF01416"/>
    </source>
</evidence>
<reference evidence="18 19" key="1">
    <citation type="journal article" date="2008" name="Nature">
        <title>The genome of Laccaria bicolor provides insights into mycorrhizal symbiosis.</title>
        <authorList>
            <person name="Martin F."/>
            <person name="Aerts A."/>
            <person name="Ahren D."/>
            <person name="Brun A."/>
            <person name="Danchin E.G.J."/>
            <person name="Duchaussoy F."/>
            <person name="Gibon J."/>
            <person name="Kohler A."/>
            <person name="Lindquist E."/>
            <person name="Pereda V."/>
            <person name="Salamov A."/>
            <person name="Shapiro H.J."/>
            <person name="Wuyts J."/>
            <person name="Blaudez D."/>
            <person name="Buee M."/>
            <person name="Brokstein P."/>
            <person name="Canbaeck B."/>
            <person name="Cohen D."/>
            <person name="Courty P.E."/>
            <person name="Coutinho P.M."/>
            <person name="Delaruelle C."/>
            <person name="Detter J.C."/>
            <person name="Deveau A."/>
            <person name="DiFazio S."/>
            <person name="Duplessis S."/>
            <person name="Fraissinet-Tachet L."/>
            <person name="Lucic E."/>
            <person name="Frey-Klett P."/>
            <person name="Fourrey C."/>
            <person name="Feussner I."/>
            <person name="Gay G."/>
            <person name="Grimwood J."/>
            <person name="Hoegger P.J."/>
            <person name="Jain P."/>
            <person name="Kilaru S."/>
            <person name="Labbe J."/>
            <person name="Lin Y.C."/>
            <person name="Legue V."/>
            <person name="Le Tacon F."/>
            <person name="Marmeisse R."/>
            <person name="Melayah D."/>
            <person name="Montanini B."/>
            <person name="Muratet M."/>
            <person name="Nehls U."/>
            <person name="Niculita-Hirzel H."/>
            <person name="Oudot-Le Secq M.P."/>
            <person name="Peter M."/>
            <person name="Quesneville H."/>
            <person name="Rajashekar B."/>
            <person name="Reich M."/>
            <person name="Rouhier N."/>
            <person name="Schmutz J."/>
            <person name="Yin T."/>
            <person name="Chalot M."/>
            <person name="Henrissat B."/>
            <person name="Kuees U."/>
            <person name="Lucas S."/>
            <person name="Van de Peer Y."/>
            <person name="Podila G.K."/>
            <person name="Polle A."/>
            <person name="Pukkila P.J."/>
            <person name="Richardson P.M."/>
            <person name="Rouze P."/>
            <person name="Sanders I.R."/>
            <person name="Stajich J.E."/>
            <person name="Tunlid A."/>
            <person name="Tuskan G."/>
            <person name="Grigoriev I.V."/>
        </authorList>
    </citation>
    <scope>NUCLEOTIDE SEQUENCE [LARGE SCALE GENOMIC DNA]</scope>
    <source>
        <strain evidence="19">S238N-H82 / ATCC MYA-4686</strain>
    </source>
</reference>
<evidence type="ECO:0000256" key="5">
    <source>
        <dbReference type="ARBA" id="ARBA00022664"/>
    </source>
</evidence>
<evidence type="ECO:0000256" key="2">
    <source>
        <dbReference type="ARBA" id="ARBA00001832"/>
    </source>
</evidence>
<evidence type="ECO:0000256" key="9">
    <source>
        <dbReference type="ARBA" id="ARBA00036943"/>
    </source>
</evidence>
<comment type="similarity">
    <text evidence="4">Belongs to the tRNA pseudouridine synthase TruA family.</text>
</comment>
<comment type="catalytic activity">
    <reaction evidence="2">
        <text>uridine in snRNA = pseudouridine in snRNA</text>
        <dbReference type="Rhea" id="RHEA:51124"/>
        <dbReference type="Rhea" id="RHEA-COMP:12891"/>
        <dbReference type="Rhea" id="RHEA-COMP:12892"/>
        <dbReference type="ChEBI" id="CHEBI:65314"/>
        <dbReference type="ChEBI" id="CHEBI:65315"/>
    </reaction>
</comment>
<evidence type="ECO:0000256" key="6">
    <source>
        <dbReference type="ARBA" id="ARBA00022694"/>
    </source>
</evidence>
<dbReference type="HOGENOM" id="CLU_021971_0_2_1"/>
<sequence>MTDALVGEKRNAHDPRSPSPDSTMEEGVEELGNAKEPGSSTKRSHGRPRPKPERTKDKESKKDGRHRRRQLPNEEDANKVDEATGQEEGPKPPRYPKRQCALLVGFCGSGYSGMQMYGHTRTIEGALFGALVKVGAVSQDNADDPVKVALARAARTDAGVHAAGNLVSLKMIITVPGIKDLVARINEELPPEIRLWGYVRTQNSFNARLVCDSRKYTYFFPTYLMIPPKPGTGLHRVLQLPSQPHSFWEGAISDSFQDDLRRKRCWRTGQEQVQKLRELAKGYEGTHNFHNFTVGREFKERSNHRFMKQIEVSDPVVYGDTEWISVMFHGQSFMLHQVRRLMMSMLVMTCRTETSPQIIDELYGPRNVFVPKMPSLGLLLEHPLFHSYNGRMAVINEKLQPSDAEYRPLIDFELHREKIDAFKEEYIYKNMREVEGRDGLFDAWIRAVDSYAGDDLLYLNREGIIPLAAVIKKGERRENPFREKKIFDATSFPVADEVKKQLEEQGEAEDEDLVVDKGQLAEMEG</sequence>
<dbReference type="GO" id="GO:0009982">
    <property type="term" value="F:pseudouridine synthase activity"/>
    <property type="evidence" value="ECO:0007669"/>
    <property type="project" value="InterPro"/>
</dbReference>
<dbReference type="InterPro" id="IPR020103">
    <property type="entry name" value="PsdUridine_synth_cat_dom_sf"/>
</dbReference>
<comment type="catalytic activity">
    <reaction evidence="9">
        <text>a uridine in tRNA = a pseudouridine in tRNA</text>
        <dbReference type="Rhea" id="RHEA:54572"/>
        <dbReference type="Rhea" id="RHEA-COMP:13339"/>
        <dbReference type="Rhea" id="RHEA-COMP:13934"/>
        <dbReference type="ChEBI" id="CHEBI:65314"/>
        <dbReference type="ChEBI" id="CHEBI:65315"/>
    </reaction>
</comment>
<dbReference type="GO" id="GO:0005634">
    <property type="term" value="C:nucleus"/>
    <property type="evidence" value="ECO:0007669"/>
    <property type="project" value="UniProtKB-SubCell"/>
</dbReference>
<feature type="domain" description="Pseudouridine synthase I TruA alpha/beta" evidence="17">
    <location>
        <begin position="280"/>
        <end position="385"/>
    </location>
</feature>
<dbReference type="FunFam" id="3.30.70.580:FF:000002">
    <property type="entry name" value="tRNA pseudouridine synthase"/>
    <property type="match status" value="1"/>
</dbReference>
<evidence type="ECO:0000256" key="13">
    <source>
        <dbReference type="ARBA" id="ARBA00080858"/>
    </source>
</evidence>
<dbReference type="KEGG" id="lbc:LACBIDRAFT_243960"/>
<proteinExistence type="inferred from homology"/>
<keyword evidence="8" id="KW-0539">Nucleus</keyword>
<dbReference type="InterPro" id="IPR020094">
    <property type="entry name" value="TruA/RsuA/RluB/E/F_N"/>
</dbReference>
<dbReference type="PANTHER" id="PTHR11142">
    <property type="entry name" value="PSEUDOURIDYLATE SYNTHASE"/>
    <property type="match status" value="1"/>
</dbReference>
<evidence type="ECO:0000256" key="8">
    <source>
        <dbReference type="ARBA" id="ARBA00023242"/>
    </source>
</evidence>
<dbReference type="InterPro" id="IPR041708">
    <property type="entry name" value="PUS1/PUS2-like"/>
</dbReference>
<dbReference type="SMR" id="B0CU40"/>
<dbReference type="GO" id="GO:0031120">
    <property type="term" value="P:snRNA pseudouridine synthesis"/>
    <property type="evidence" value="ECO:0007669"/>
    <property type="project" value="UniProtKB-ARBA"/>
</dbReference>
<dbReference type="InterPro" id="IPR001406">
    <property type="entry name" value="PsdUridine_synth_TruA"/>
</dbReference>
<evidence type="ECO:0000256" key="7">
    <source>
        <dbReference type="ARBA" id="ARBA00023235"/>
    </source>
</evidence>
<evidence type="ECO:0000256" key="1">
    <source>
        <dbReference type="ARBA" id="ARBA00001166"/>
    </source>
</evidence>
<dbReference type="FunCoup" id="B0CU40">
    <property type="interactions" value="638"/>
</dbReference>
<dbReference type="EMBL" id="DS547092">
    <property type="protein sequence ID" value="EDR14029.1"/>
    <property type="molecule type" value="Genomic_DNA"/>
</dbReference>
<dbReference type="GO" id="GO:1990481">
    <property type="term" value="P:mRNA pseudouridine synthesis"/>
    <property type="evidence" value="ECO:0007669"/>
    <property type="project" value="TreeGrafter"/>
</dbReference>
<dbReference type="InterPro" id="IPR020097">
    <property type="entry name" value="PsdUridine_synth_TruA_a/b_dom"/>
</dbReference>
<evidence type="ECO:0000313" key="19">
    <source>
        <dbReference type="Proteomes" id="UP000001194"/>
    </source>
</evidence>
<evidence type="ECO:0000256" key="15">
    <source>
        <dbReference type="PIRSR" id="PIRSR641708-2"/>
    </source>
</evidence>
<organism evidence="19">
    <name type="scientific">Laccaria bicolor (strain S238N-H82 / ATCC MYA-4686)</name>
    <name type="common">Bicoloured deceiver</name>
    <name type="synonym">Laccaria laccata var. bicolor</name>
    <dbReference type="NCBI Taxonomy" id="486041"/>
    <lineage>
        <taxon>Eukaryota</taxon>
        <taxon>Fungi</taxon>
        <taxon>Dikarya</taxon>
        <taxon>Basidiomycota</taxon>
        <taxon>Agaricomycotina</taxon>
        <taxon>Agaricomycetes</taxon>
        <taxon>Agaricomycetidae</taxon>
        <taxon>Agaricales</taxon>
        <taxon>Agaricineae</taxon>
        <taxon>Hydnangiaceae</taxon>
        <taxon>Laccaria</taxon>
    </lineage>
</organism>
<dbReference type="FunFam" id="3.30.70.660:FF:000002">
    <property type="entry name" value="tRNA pseudouridine synthase"/>
    <property type="match status" value="1"/>
</dbReference>
<dbReference type="PANTHER" id="PTHR11142:SF4">
    <property type="entry name" value="PSEUDOURIDYLATE SYNTHASE 1 HOMOLOG"/>
    <property type="match status" value="1"/>
</dbReference>
<dbReference type="Proteomes" id="UP000001194">
    <property type="component" value="Unassembled WGS sequence"/>
</dbReference>
<dbReference type="AlphaFoldDB" id="B0CU40"/>
<comment type="subcellular location">
    <subcellularLocation>
        <location evidence="3">Nucleus</location>
    </subcellularLocation>
</comment>
<feature type="binding site" evidence="15">
    <location>
        <position position="216"/>
    </location>
    <ligand>
        <name>substrate</name>
    </ligand>
</feature>
<evidence type="ECO:0000256" key="10">
    <source>
        <dbReference type="ARBA" id="ARBA00053072"/>
    </source>
</evidence>
<dbReference type="Gene3D" id="3.30.70.660">
    <property type="entry name" value="Pseudouridine synthase I, catalytic domain, C-terminal subdomain"/>
    <property type="match status" value="1"/>
</dbReference>
<evidence type="ECO:0000256" key="11">
    <source>
        <dbReference type="ARBA" id="ARBA00073968"/>
    </source>
</evidence>
<dbReference type="GO" id="GO:0003723">
    <property type="term" value="F:RNA binding"/>
    <property type="evidence" value="ECO:0007669"/>
    <property type="project" value="InterPro"/>
</dbReference>
<evidence type="ECO:0000256" key="3">
    <source>
        <dbReference type="ARBA" id="ARBA00004123"/>
    </source>
</evidence>
<dbReference type="NCBIfam" id="TIGR00071">
    <property type="entry name" value="hisT_truA"/>
    <property type="match status" value="1"/>
</dbReference>
<dbReference type="GO" id="GO:0006397">
    <property type="term" value="P:mRNA processing"/>
    <property type="evidence" value="ECO:0007669"/>
    <property type="project" value="UniProtKB-KW"/>
</dbReference>
<dbReference type="STRING" id="486041.B0CU40"/>
<accession>B0CU40</accession>
<dbReference type="GO" id="GO:0031119">
    <property type="term" value="P:tRNA pseudouridine synthesis"/>
    <property type="evidence" value="ECO:0007669"/>
    <property type="project" value="InterPro"/>
</dbReference>